<dbReference type="OrthoDB" id="9799777at2"/>
<keyword evidence="9 10" id="KW-0472">Membrane</keyword>
<evidence type="ECO:0000313" key="12">
    <source>
        <dbReference type="EMBL" id="EIG52170.1"/>
    </source>
</evidence>
<evidence type="ECO:0000256" key="6">
    <source>
        <dbReference type="ARBA" id="ARBA00022692"/>
    </source>
</evidence>
<feature type="compositionally biased region" description="Basic and acidic residues" evidence="11">
    <location>
        <begin position="60"/>
        <end position="87"/>
    </location>
</feature>
<dbReference type="EMBL" id="JH600068">
    <property type="protein sequence ID" value="EIG52170.1"/>
    <property type="molecule type" value="Genomic_DNA"/>
</dbReference>
<evidence type="ECO:0000256" key="1">
    <source>
        <dbReference type="ARBA" id="ARBA00002254"/>
    </source>
</evidence>
<dbReference type="GO" id="GO:0071978">
    <property type="term" value="P:bacterial-type flagellum-dependent swarming motility"/>
    <property type="evidence" value="ECO:0007669"/>
    <property type="project" value="TreeGrafter"/>
</dbReference>
<accession>I2PXB4</accession>
<evidence type="ECO:0000256" key="3">
    <source>
        <dbReference type="ARBA" id="ARBA00008281"/>
    </source>
</evidence>
<keyword evidence="7 10" id="KW-0283">Flagellar rotation</keyword>
<feature type="region of interest" description="Disordered" evidence="11">
    <location>
        <begin position="52"/>
        <end position="90"/>
    </location>
</feature>
<evidence type="ECO:0000256" key="11">
    <source>
        <dbReference type="SAM" id="MobiDB-lite"/>
    </source>
</evidence>
<comment type="similarity">
    <text evidence="3 10">Belongs to the FliL family.</text>
</comment>
<dbReference type="AlphaFoldDB" id="I2PXB4"/>
<reference evidence="12" key="1">
    <citation type="submission" date="2011-11" db="EMBL/GenBank/DDBJ databases">
        <title>Improved High-Quality Draft sequence of Desulfovibrio sp. U5L.</title>
        <authorList>
            <consortium name="US DOE Joint Genome Institute"/>
            <person name="Lucas S."/>
            <person name="Han J."/>
            <person name="Lapidus A."/>
            <person name="Cheng J.-F."/>
            <person name="Goodwin L."/>
            <person name="Pitluck S."/>
            <person name="Peters L."/>
            <person name="Ovchinnikova G."/>
            <person name="Held B."/>
            <person name="Detter J.C."/>
            <person name="Han C."/>
            <person name="Tapia R."/>
            <person name="Land M."/>
            <person name="Hauser L."/>
            <person name="Kyrpides N."/>
            <person name="Ivanova N."/>
            <person name="Pagani I."/>
            <person name="Gabster J."/>
            <person name="Walker C."/>
            <person name="Stolyar S."/>
            <person name="Stahl D."/>
            <person name="Arkin A."/>
            <person name="Dehal P."/>
            <person name="Hazen T."/>
            <person name="Woyke T."/>
        </authorList>
    </citation>
    <scope>NUCLEOTIDE SEQUENCE [LARGE SCALE GENOMIC DNA]</scope>
    <source>
        <strain evidence="12">U5L</strain>
    </source>
</reference>
<sequence>MANAAEAPEGKKKSGFLKYIILVVLLLVLGGGGYFAYLKFFAAKPAVTDAAAPAEGQPAPEEKKAEAGHGEAKGGEAKGGHGGKDKAPSNNVALPPFVVNLADPNARRYLKIVLDVEMTGNPELLEANQAKIRDSLLMLLSSKTSQDLGTLEGKILLRKEIVDRLNQALGQAKVARVYFTDFVIQ</sequence>
<keyword evidence="6 10" id="KW-0812">Transmembrane</keyword>
<comment type="function">
    <text evidence="1 10">Controls the rotational direction of flagella during chemotaxis.</text>
</comment>
<feature type="transmembrane region" description="Helical" evidence="10">
    <location>
        <begin position="16"/>
        <end position="37"/>
    </location>
</feature>
<keyword evidence="12" id="KW-0969">Cilium</keyword>
<dbReference type="InterPro" id="IPR005503">
    <property type="entry name" value="FliL"/>
</dbReference>
<keyword evidence="12" id="KW-0966">Cell projection</keyword>
<evidence type="ECO:0000256" key="10">
    <source>
        <dbReference type="RuleBase" id="RU364125"/>
    </source>
</evidence>
<proteinExistence type="inferred from homology"/>
<dbReference type="GO" id="GO:0006935">
    <property type="term" value="P:chemotaxis"/>
    <property type="evidence" value="ECO:0007669"/>
    <property type="project" value="UniProtKB-KW"/>
</dbReference>
<dbReference type="GO" id="GO:0005886">
    <property type="term" value="C:plasma membrane"/>
    <property type="evidence" value="ECO:0007669"/>
    <property type="project" value="UniProtKB-SubCell"/>
</dbReference>
<evidence type="ECO:0000256" key="4">
    <source>
        <dbReference type="ARBA" id="ARBA00022475"/>
    </source>
</evidence>
<organism evidence="12">
    <name type="scientific">Desulfovibrio sp. U5L</name>
    <dbReference type="NCBI Taxonomy" id="596152"/>
    <lineage>
        <taxon>Bacteria</taxon>
        <taxon>Pseudomonadati</taxon>
        <taxon>Thermodesulfobacteriota</taxon>
        <taxon>Desulfovibrionia</taxon>
        <taxon>Desulfovibrionales</taxon>
        <taxon>Desulfovibrionaceae</taxon>
        <taxon>Desulfovibrio</taxon>
    </lineage>
</organism>
<keyword evidence="5 10" id="KW-0145">Chemotaxis</keyword>
<dbReference type="PANTHER" id="PTHR35091:SF2">
    <property type="entry name" value="FLAGELLAR PROTEIN FLIL"/>
    <property type="match status" value="1"/>
</dbReference>
<dbReference type="Pfam" id="PF03748">
    <property type="entry name" value="FliL"/>
    <property type="match status" value="1"/>
</dbReference>
<evidence type="ECO:0000256" key="7">
    <source>
        <dbReference type="ARBA" id="ARBA00022779"/>
    </source>
</evidence>
<dbReference type="eggNOG" id="COG1580">
    <property type="taxonomic scope" value="Bacteria"/>
</dbReference>
<dbReference type="GO" id="GO:0009425">
    <property type="term" value="C:bacterial-type flagellum basal body"/>
    <property type="evidence" value="ECO:0007669"/>
    <property type="project" value="InterPro"/>
</dbReference>
<protein>
    <recommendedName>
        <fullName evidence="10">Flagellar protein FliL</fullName>
    </recommendedName>
</protein>
<dbReference type="PANTHER" id="PTHR35091">
    <property type="entry name" value="FLAGELLAR PROTEIN FLIL"/>
    <property type="match status" value="1"/>
</dbReference>
<dbReference type="HOGENOM" id="CLU_099018_2_0_7"/>
<comment type="subcellular location">
    <subcellularLocation>
        <location evidence="2">Cell membrane</location>
        <topology evidence="2">Single-pass membrane protein</topology>
    </subcellularLocation>
</comment>
<evidence type="ECO:0000256" key="5">
    <source>
        <dbReference type="ARBA" id="ARBA00022500"/>
    </source>
</evidence>
<name>I2PXB4_9BACT</name>
<evidence type="ECO:0000256" key="2">
    <source>
        <dbReference type="ARBA" id="ARBA00004162"/>
    </source>
</evidence>
<gene>
    <name evidence="12" type="ORF">DesU5LDRAFT_0464</name>
</gene>
<dbReference type="STRING" id="596152.DesU5LDRAFT_0464"/>
<evidence type="ECO:0000256" key="9">
    <source>
        <dbReference type="ARBA" id="ARBA00023136"/>
    </source>
</evidence>
<evidence type="ECO:0000256" key="8">
    <source>
        <dbReference type="ARBA" id="ARBA00022989"/>
    </source>
</evidence>
<keyword evidence="8 10" id="KW-1133">Transmembrane helix</keyword>
<keyword evidence="4 10" id="KW-1003">Cell membrane</keyword>
<keyword evidence="12" id="KW-0282">Flagellum</keyword>